<proteinExistence type="predicted"/>
<protein>
    <submittedName>
        <fullName evidence="3">Alpha/beta hydrolase</fullName>
    </submittedName>
</protein>
<dbReference type="GO" id="GO:0016787">
    <property type="term" value="F:hydrolase activity"/>
    <property type="evidence" value="ECO:0007669"/>
    <property type="project" value="UniProtKB-KW"/>
</dbReference>
<dbReference type="AlphaFoldDB" id="A0A5B0BFX8"/>
<dbReference type="SUPFAM" id="SSF53474">
    <property type="entry name" value="alpha/beta-Hydrolases"/>
    <property type="match status" value="1"/>
</dbReference>
<dbReference type="InterPro" id="IPR000073">
    <property type="entry name" value="AB_hydrolase_1"/>
</dbReference>
<evidence type="ECO:0000313" key="3">
    <source>
        <dbReference type="EMBL" id="KAA0940516.1"/>
    </source>
</evidence>
<dbReference type="PRINTS" id="PR00412">
    <property type="entry name" value="EPOXHYDRLASE"/>
</dbReference>
<reference evidence="3 4" key="1">
    <citation type="submission" date="2019-05" db="EMBL/GenBank/DDBJ databases">
        <authorList>
            <person name="Hariharan J."/>
            <person name="Choudoir M.J."/>
            <person name="Diebold P."/>
            <person name="Panke-Buisse K."/>
            <person name="Buckley D.H."/>
        </authorList>
    </citation>
    <scope>NUCLEOTIDE SEQUENCE [LARGE SCALE GENOMIC DNA]</scope>
    <source>
        <strain evidence="3 4">SUN51</strain>
    </source>
</reference>
<comment type="caution">
    <text evidence="3">The sequence shown here is derived from an EMBL/GenBank/DDBJ whole genome shotgun (WGS) entry which is preliminary data.</text>
</comment>
<dbReference type="InterPro" id="IPR000639">
    <property type="entry name" value="Epox_hydrolase-like"/>
</dbReference>
<organism evidence="3 4">
    <name type="scientific">Streptomyces apricus</name>
    <dbReference type="NCBI Taxonomy" id="1828112"/>
    <lineage>
        <taxon>Bacteria</taxon>
        <taxon>Bacillati</taxon>
        <taxon>Actinomycetota</taxon>
        <taxon>Actinomycetes</taxon>
        <taxon>Kitasatosporales</taxon>
        <taxon>Streptomycetaceae</taxon>
        <taxon>Streptomyces</taxon>
    </lineage>
</organism>
<dbReference type="EMBL" id="VDFC01000026">
    <property type="protein sequence ID" value="KAA0940516.1"/>
    <property type="molecule type" value="Genomic_DNA"/>
</dbReference>
<sequence>MSPITPAGATLPGVTHHLADVNGTRLHYVRAGTTGSPILLVHGWPETWWAFRKLIPLLAETHQVFALDLRGFGDSSNDDTEYGEEVTAEDLHQLVRHIGSGPVHLLCQDISGGASFRFAALHPEDVISFTGVETTVAGFGFEAFTDVSNGGSWHVGFLAAPGIPDMLLRGHEREFLTGWAFPMMNGTEGAITERDVDEFVRTYGRPNGWRGTQAIYHSLVSGQEATRALAASHPLTVPVLTVDTGHPATENTFRRLSAGEVTAVRLPGVGHLVAQESPDALAAAVLEFTRKIDES</sequence>
<name>A0A5B0BFX8_9ACTN</name>
<dbReference type="InterPro" id="IPR029058">
    <property type="entry name" value="AB_hydrolase_fold"/>
</dbReference>
<keyword evidence="1 3" id="KW-0378">Hydrolase</keyword>
<evidence type="ECO:0000259" key="2">
    <source>
        <dbReference type="Pfam" id="PF00561"/>
    </source>
</evidence>
<evidence type="ECO:0000313" key="4">
    <source>
        <dbReference type="Proteomes" id="UP000324965"/>
    </source>
</evidence>
<feature type="domain" description="AB hydrolase-1" evidence="2">
    <location>
        <begin position="37"/>
        <end position="134"/>
    </location>
</feature>
<dbReference type="Gene3D" id="3.40.50.1820">
    <property type="entry name" value="alpha/beta hydrolase"/>
    <property type="match status" value="1"/>
</dbReference>
<gene>
    <name evidence="3" type="ORF">FGF04_09440</name>
</gene>
<dbReference type="Proteomes" id="UP000324965">
    <property type="component" value="Unassembled WGS sequence"/>
</dbReference>
<dbReference type="OrthoDB" id="3507586at2"/>
<keyword evidence="4" id="KW-1185">Reference proteome</keyword>
<dbReference type="RefSeq" id="WP_149510818.1">
    <property type="nucleotide sequence ID" value="NZ_VDFC01000026.1"/>
</dbReference>
<evidence type="ECO:0000256" key="1">
    <source>
        <dbReference type="ARBA" id="ARBA00022801"/>
    </source>
</evidence>
<dbReference type="Pfam" id="PF00561">
    <property type="entry name" value="Abhydrolase_1"/>
    <property type="match status" value="1"/>
</dbReference>
<dbReference type="PANTHER" id="PTHR43329">
    <property type="entry name" value="EPOXIDE HYDROLASE"/>
    <property type="match status" value="1"/>
</dbReference>
<accession>A0A5B0BFX8</accession>